<dbReference type="GO" id="GO:0008270">
    <property type="term" value="F:zinc ion binding"/>
    <property type="evidence" value="ECO:0007669"/>
    <property type="project" value="UniProtKB-KW"/>
</dbReference>
<comment type="caution">
    <text evidence="7">The sequence shown here is derived from an EMBL/GenBank/DDBJ whole genome shotgun (WGS) entry which is preliminary data.</text>
</comment>
<evidence type="ECO:0000256" key="3">
    <source>
        <dbReference type="ARBA" id="ARBA00022833"/>
    </source>
</evidence>
<evidence type="ECO:0000256" key="5">
    <source>
        <dbReference type="SAM" id="MobiDB-lite"/>
    </source>
</evidence>
<dbReference type="AlphaFoldDB" id="A0A0G0EES4"/>
<dbReference type="Proteomes" id="UP000034952">
    <property type="component" value="Unassembled WGS sequence"/>
</dbReference>
<dbReference type="PANTHER" id="PTHR33823">
    <property type="entry name" value="RNA POLYMERASE-BINDING TRANSCRIPTION FACTOR DKSA-RELATED"/>
    <property type="match status" value="1"/>
</dbReference>
<dbReference type="Pfam" id="PF01258">
    <property type="entry name" value="zf-dskA_traR"/>
    <property type="match status" value="1"/>
</dbReference>
<dbReference type="SUPFAM" id="SSF57716">
    <property type="entry name" value="Glucocorticoid receptor-like (DNA-binding domain)"/>
    <property type="match status" value="1"/>
</dbReference>
<dbReference type="PROSITE" id="PS51128">
    <property type="entry name" value="ZF_DKSA_2"/>
    <property type="match status" value="1"/>
</dbReference>
<reference evidence="7 8" key="1">
    <citation type="journal article" date="2015" name="Nature">
        <title>rRNA introns, odd ribosomes, and small enigmatic genomes across a large radiation of phyla.</title>
        <authorList>
            <person name="Brown C.T."/>
            <person name="Hug L.A."/>
            <person name="Thomas B.C."/>
            <person name="Sharon I."/>
            <person name="Castelle C.J."/>
            <person name="Singh A."/>
            <person name="Wilkins M.J."/>
            <person name="Williams K.H."/>
            <person name="Banfield J.F."/>
        </authorList>
    </citation>
    <scope>NUCLEOTIDE SEQUENCE [LARGE SCALE GENOMIC DNA]</scope>
</reference>
<keyword evidence="1" id="KW-0479">Metal-binding</keyword>
<evidence type="ECO:0000256" key="1">
    <source>
        <dbReference type="ARBA" id="ARBA00022723"/>
    </source>
</evidence>
<dbReference type="InterPro" id="IPR020458">
    <property type="entry name" value="Znf_DskA_TraR_CS"/>
</dbReference>
<evidence type="ECO:0000259" key="6">
    <source>
        <dbReference type="Pfam" id="PF01258"/>
    </source>
</evidence>
<dbReference type="PANTHER" id="PTHR33823:SF4">
    <property type="entry name" value="GENERAL STRESS PROTEIN 16O"/>
    <property type="match status" value="1"/>
</dbReference>
<evidence type="ECO:0000313" key="8">
    <source>
        <dbReference type="Proteomes" id="UP000034952"/>
    </source>
</evidence>
<sequence>MENNKIKLEEERKLLEEELVSLGKLDTETGDWEATPESENSIQEVQDEGDMAERAEDYEERSSKLNTLEIRLNDIKHALSLIENGGYGECEICKNKIEEKRLEANPSARTCEACMEKVI</sequence>
<accession>A0A0G0EES4</accession>
<dbReference type="EMBL" id="LBPY01000017">
    <property type="protein sequence ID" value="KKP65852.1"/>
    <property type="molecule type" value="Genomic_DNA"/>
</dbReference>
<evidence type="ECO:0000313" key="7">
    <source>
        <dbReference type="EMBL" id="KKP65852.1"/>
    </source>
</evidence>
<evidence type="ECO:0000256" key="4">
    <source>
        <dbReference type="PROSITE-ProRule" id="PRU00510"/>
    </source>
</evidence>
<dbReference type="PROSITE" id="PS01102">
    <property type="entry name" value="ZF_DKSA_1"/>
    <property type="match status" value="1"/>
</dbReference>
<proteinExistence type="predicted"/>
<keyword evidence="2" id="KW-0863">Zinc-finger</keyword>
<organism evidence="7 8">
    <name type="scientific">Candidatus Nomurabacteria bacterium GW2011_GWE1_35_16</name>
    <dbReference type="NCBI Taxonomy" id="1618761"/>
    <lineage>
        <taxon>Bacteria</taxon>
        <taxon>Candidatus Nomuraibacteriota</taxon>
    </lineage>
</organism>
<feature type="region of interest" description="Disordered" evidence="5">
    <location>
        <begin position="27"/>
        <end position="50"/>
    </location>
</feature>
<protein>
    <submittedName>
        <fullName evidence="7">Transcriptional regulator, TraR/DksA family</fullName>
    </submittedName>
</protein>
<feature type="zinc finger region" description="dksA C4-type" evidence="4">
    <location>
        <begin position="90"/>
        <end position="114"/>
    </location>
</feature>
<feature type="domain" description="Zinc finger DksA/TraR C4-type" evidence="6">
    <location>
        <begin position="85"/>
        <end position="116"/>
    </location>
</feature>
<dbReference type="InterPro" id="IPR000962">
    <property type="entry name" value="Znf_DskA_TraR"/>
</dbReference>
<evidence type="ECO:0000256" key="2">
    <source>
        <dbReference type="ARBA" id="ARBA00022771"/>
    </source>
</evidence>
<name>A0A0G0EES4_9BACT</name>
<keyword evidence="3" id="KW-0862">Zinc</keyword>
<dbReference type="Gene3D" id="1.20.120.910">
    <property type="entry name" value="DksA, coiled-coil domain"/>
    <property type="match status" value="1"/>
</dbReference>
<gene>
    <name evidence="7" type="ORF">UR64_C0017G0011</name>
</gene>